<reference evidence="3" key="1">
    <citation type="journal article" date="2017" name="Genome Biol. Evol.">
        <title>The complete genome sequence of the phytopathogenic fungus Sclerotinia sclerotiorum reveals insights into the genome architecture of broad host range pathogens.</title>
        <authorList>
            <person name="Derbyshire M."/>
            <person name="Denton-Giles M."/>
            <person name="Hegedus D."/>
            <person name="Seifbarghy S."/>
            <person name="Rollins J."/>
            <person name="van Kan J."/>
            <person name="Seidl M.F."/>
            <person name="Faino L."/>
            <person name="Mbengue M."/>
            <person name="Navaud O."/>
            <person name="Raffaele S."/>
            <person name="Hammond-Kosack K."/>
            <person name="Heard S."/>
            <person name="Oliver R."/>
        </authorList>
    </citation>
    <scope>NUCLEOTIDE SEQUENCE [LARGE SCALE GENOMIC DNA]</scope>
    <source>
        <strain evidence="3">ATCC 18683 / 1980 / Ss-1</strain>
    </source>
</reference>
<protein>
    <submittedName>
        <fullName evidence="2">Uncharacterized protein</fullName>
    </submittedName>
</protein>
<feature type="region of interest" description="Disordered" evidence="1">
    <location>
        <begin position="162"/>
        <end position="340"/>
    </location>
</feature>
<dbReference type="OrthoDB" id="422106at2759"/>
<dbReference type="GO" id="GO:0003729">
    <property type="term" value="F:mRNA binding"/>
    <property type="evidence" value="ECO:0007669"/>
    <property type="project" value="InterPro"/>
</dbReference>
<gene>
    <name evidence="2" type="ORF">sscle_06g054300</name>
</gene>
<dbReference type="KEGG" id="ssl:SS1G_12497"/>
<dbReference type="RefSeq" id="XP_001586510.1">
    <property type="nucleotide sequence ID" value="XM_001586460.1"/>
</dbReference>
<dbReference type="InterPro" id="IPR019416">
    <property type="entry name" value="NCBP3"/>
</dbReference>
<organism evidence="2 3">
    <name type="scientific">Sclerotinia sclerotiorum (strain ATCC 18683 / 1980 / Ss-1)</name>
    <name type="common">White mold</name>
    <name type="synonym">Whetzelinia sclerotiorum</name>
    <dbReference type="NCBI Taxonomy" id="665079"/>
    <lineage>
        <taxon>Eukaryota</taxon>
        <taxon>Fungi</taxon>
        <taxon>Dikarya</taxon>
        <taxon>Ascomycota</taxon>
        <taxon>Pezizomycotina</taxon>
        <taxon>Leotiomycetes</taxon>
        <taxon>Helotiales</taxon>
        <taxon>Sclerotiniaceae</taxon>
        <taxon>Sclerotinia</taxon>
    </lineage>
</organism>
<accession>A0A1D9Q6S3</accession>
<dbReference type="AlphaFoldDB" id="A0A1D9Q6S3"/>
<feature type="region of interest" description="Disordered" evidence="1">
    <location>
        <begin position="374"/>
        <end position="449"/>
    </location>
</feature>
<dbReference type="EMBL" id="CP017819">
    <property type="protein sequence ID" value="APA10660.1"/>
    <property type="molecule type" value="Genomic_DNA"/>
</dbReference>
<dbReference type="OMA" id="TFEASMY"/>
<feature type="compositionally biased region" description="Basic and acidic residues" evidence="1">
    <location>
        <begin position="247"/>
        <end position="256"/>
    </location>
</feature>
<proteinExistence type="predicted"/>
<sequence length="449" mass="50289">MATDMDIDMDIDVGVIEDLPIPDMVDIELIPDEPTQAHNDTSAPNDSSGPDAEKPTPEKVHIRGLDNLTTDDVKKFAHHYYDERITRVEWIDDSSLNLVYGSNDIAETALRKFSAQELPEDISQLPILQSFSANPFPDNPKISLQVRLAVVGDRKQRGARERSRFYLFNPEHDPAERRKREGGRRYRDRDDGGYRSQRYDEREQRNRQRGDEEAGFDASLYDDDEAALATRAGRRHGRSASGSSGSDFRERSDNRRGSGLRELFPDRGGNDGRLRDRSASPVRNADRARDYNRRRRDTAAVENRSKAQAIKARLRRESSATRELFPSKVGTSHRKSGALDATDETADLFANRMPVPFLDGSSDVRPSGKLSLAERITSEQPQQSQGFSIRGTAKPAPTGFSIKGLASDNSTMKELFPSRSGGGNAGKELFSERIVGRGGRRQKAEDLFY</sequence>
<feature type="compositionally biased region" description="Polar residues" evidence="1">
    <location>
        <begin position="378"/>
        <end position="387"/>
    </location>
</feature>
<evidence type="ECO:0000256" key="1">
    <source>
        <dbReference type="SAM" id="MobiDB-lite"/>
    </source>
</evidence>
<dbReference type="GO" id="GO:0000340">
    <property type="term" value="F:RNA 7-methylguanosine cap binding"/>
    <property type="evidence" value="ECO:0007669"/>
    <property type="project" value="InterPro"/>
</dbReference>
<evidence type="ECO:0000313" key="2">
    <source>
        <dbReference type="EMBL" id="APA10660.1"/>
    </source>
</evidence>
<dbReference type="PANTHER" id="PTHR16291">
    <property type="entry name" value="NUCLEAR CAP-BINDING PROTEIN SUBUNIT 3"/>
    <property type="match status" value="1"/>
</dbReference>
<dbReference type="PANTHER" id="PTHR16291:SF0">
    <property type="entry name" value="NUCLEAR CAP-BINDING PROTEIN SUBUNIT 3"/>
    <property type="match status" value="1"/>
</dbReference>
<name>A0A1D9Q6S3_SCLS1</name>
<dbReference type="Pfam" id="PF10309">
    <property type="entry name" value="NCBP3"/>
    <property type="match status" value="1"/>
</dbReference>
<feature type="compositionally biased region" description="Polar residues" evidence="1">
    <location>
        <begin position="36"/>
        <end position="48"/>
    </location>
</feature>
<dbReference type="VEuPathDB" id="FungiDB:sscle_06g054300"/>
<feature type="compositionally biased region" description="Basic and acidic residues" evidence="1">
    <location>
        <begin position="162"/>
        <end position="212"/>
    </location>
</feature>
<feature type="region of interest" description="Disordered" evidence="1">
    <location>
        <begin position="32"/>
        <end position="58"/>
    </location>
</feature>
<evidence type="ECO:0000313" key="3">
    <source>
        <dbReference type="Proteomes" id="UP000177798"/>
    </source>
</evidence>
<dbReference type="Proteomes" id="UP000177798">
    <property type="component" value="Chromosome 6"/>
</dbReference>
<feature type="compositionally biased region" description="Basic and acidic residues" evidence="1">
    <location>
        <begin position="263"/>
        <end position="305"/>
    </location>
</feature>